<evidence type="ECO:0000256" key="10">
    <source>
        <dbReference type="ARBA" id="ARBA00023136"/>
    </source>
</evidence>
<feature type="transmembrane region" description="Helical" evidence="14">
    <location>
        <begin position="206"/>
        <end position="227"/>
    </location>
</feature>
<dbReference type="Pfam" id="PF00474">
    <property type="entry name" value="SSF"/>
    <property type="match status" value="1"/>
</dbReference>
<evidence type="ECO:0000256" key="4">
    <source>
        <dbReference type="ARBA" id="ARBA00022475"/>
    </source>
</evidence>
<dbReference type="NCBIfam" id="TIGR00813">
    <property type="entry name" value="sss"/>
    <property type="match status" value="1"/>
</dbReference>
<reference evidence="16" key="1">
    <citation type="submission" date="2023-07" db="EMBL/GenBank/DDBJ databases">
        <title>Substrates and metabolic shifts associated with increased methane emissions in unrestored hypersaline salterns.</title>
        <authorList>
            <person name="Bueno De Mesquita C.P."/>
            <person name="Tringe S.G."/>
        </authorList>
    </citation>
    <scope>NUCLEOTIDE SEQUENCE [LARGE SCALE GENOMIC DNA]</scope>
    <source>
        <strain evidence="16">I4</strain>
    </source>
</reference>
<keyword evidence="7 14" id="KW-1133">Transmembrane helix</keyword>
<accession>A0ABU3NI40</accession>
<dbReference type="InterPro" id="IPR038377">
    <property type="entry name" value="Na/Glc_symporter_sf"/>
</dbReference>
<evidence type="ECO:0000256" key="5">
    <source>
        <dbReference type="ARBA" id="ARBA00022692"/>
    </source>
</evidence>
<dbReference type="PANTHER" id="PTHR48086">
    <property type="entry name" value="SODIUM/PROLINE SYMPORTER-RELATED"/>
    <property type="match status" value="1"/>
</dbReference>
<keyword evidence="5 14" id="KW-0812">Transmembrane</keyword>
<dbReference type="RefSeq" id="WP_315587221.1">
    <property type="nucleotide sequence ID" value="NZ_JAVXUR010000008.1"/>
</dbReference>
<dbReference type="PROSITE" id="PS00457">
    <property type="entry name" value="NA_SOLUT_SYMP_2"/>
    <property type="match status" value="1"/>
</dbReference>
<feature type="transmembrane region" description="Helical" evidence="14">
    <location>
        <begin position="419"/>
        <end position="439"/>
    </location>
</feature>
<organism evidence="15 16">
    <name type="scientific">Halomonas saccharevitans</name>
    <dbReference type="NCBI Taxonomy" id="416872"/>
    <lineage>
        <taxon>Bacteria</taxon>
        <taxon>Pseudomonadati</taxon>
        <taxon>Pseudomonadota</taxon>
        <taxon>Gammaproteobacteria</taxon>
        <taxon>Oceanospirillales</taxon>
        <taxon>Halomonadaceae</taxon>
        <taxon>Halomonas</taxon>
    </lineage>
</organism>
<keyword evidence="16" id="KW-1185">Reference proteome</keyword>
<evidence type="ECO:0000313" key="16">
    <source>
        <dbReference type="Proteomes" id="UP001255917"/>
    </source>
</evidence>
<dbReference type="InterPro" id="IPR001734">
    <property type="entry name" value="Na/solute_symporter"/>
</dbReference>
<feature type="transmembrane region" description="Helical" evidence="14">
    <location>
        <begin position="43"/>
        <end position="63"/>
    </location>
</feature>
<dbReference type="PROSITE" id="PS50283">
    <property type="entry name" value="NA_SOLUT_SYMP_3"/>
    <property type="match status" value="1"/>
</dbReference>
<feature type="transmembrane region" description="Helical" evidence="14">
    <location>
        <begin position="124"/>
        <end position="142"/>
    </location>
</feature>
<comment type="caution">
    <text evidence="14">Lacks conserved residue(s) required for the propagation of feature annotation.</text>
</comment>
<evidence type="ECO:0000313" key="15">
    <source>
        <dbReference type="EMBL" id="MDT8880843.1"/>
    </source>
</evidence>
<keyword evidence="10 14" id="KW-0472">Membrane</keyword>
<evidence type="ECO:0000256" key="1">
    <source>
        <dbReference type="ARBA" id="ARBA00004651"/>
    </source>
</evidence>
<comment type="caution">
    <text evidence="15">The sequence shown here is derived from an EMBL/GenBank/DDBJ whole genome shotgun (WGS) entry which is preliminary data.</text>
</comment>
<feature type="transmembrane region" description="Helical" evidence="14">
    <location>
        <begin position="90"/>
        <end position="112"/>
    </location>
</feature>
<keyword evidence="11 14" id="KW-0739">Sodium transport</keyword>
<evidence type="ECO:0000256" key="11">
    <source>
        <dbReference type="ARBA" id="ARBA00023201"/>
    </source>
</evidence>
<dbReference type="Gene3D" id="1.20.1730.10">
    <property type="entry name" value="Sodium/glucose cotransporter"/>
    <property type="match status" value="1"/>
</dbReference>
<dbReference type="EMBL" id="JAVXUR010000008">
    <property type="protein sequence ID" value="MDT8880843.1"/>
    <property type="molecule type" value="Genomic_DNA"/>
</dbReference>
<keyword evidence="8 14" id="KW-0915">Sodium</keyword>
<evidence type="ECO:0000256" key="13">
    <source>
        <dbReference type="RuleBase" id="RU362091"/>
    </source>
</evidence>
<dbReference type="Proteomes" id="UP001255917">
    <property type="component" value="Unassembled WGS sequence"/>
</dbReference>
<dbReference type="InterPro" id="IPR011851">
    <property type="entry name" value="Na/Pro_symporter"/>
</dbReference>
<evidence type="ECO:0000256" key="6">
    <source>
        <dbReference type="ARBA" id="ARBA00022847"/>
    </source>
</evidence>
<dbReference type="CDD" id="cd11475">
    <property type="entry name" value="SLC5sbd_PutP"/>
    <property type="match status" value="1"/>
</dbReference>
<feature type="transmembrane region" description="Helical" evidence="14">
    <location>
        <begin position="288"/>
        <end position="314"/>
    </location>
</feature>
<keyword evidence="6 14" id="KW-0769">Symport</keyword>
<keyword evidence="9 14" id="KW-0406">Ion transport</keyword>
<gene>
    <name evidence="15" type="ORF">RSO68_15335</name>
</gene>
<keyword evidence="14" id="KW-0997">Cell inner membrane</keyword>
<comment type="similarity">
    <text evidence="2 13">Belongs to the sodium:solute symporter (SSF) (TC 2.A.21) family.</text>
</comment>
<comment type="function">
    <text evidence="14">Catalyzes the sodium-dependent uptake of extracellular L-proline.</text>
</comment>
<comment type="catalytic activity">
    <reaction evidence="12">
        <text>L-proline(in) + Na(+)(in) = L-proline(out) + Na(+)(out)</text>
        <dbReference type="Rhea" id="RHEA:28967"/>
        <dbReference type="ChEBI" id="CHEBI:29101"/>
        <dbReference type="ChEBI" id="CHEBI:60039"/>
    </reaction>
</comment>
<feature type="transmembrane region" description="Helical" evidence="14">
    <location>
        <begin position="248"/>
        <end position="268"/>
    </location>
</feature>
<evidence type="ECO:0000256" key="8">
    <source>
        <dbReference type="ARBA" id="ARBA00023053"/>
    </source>
</evidence>
<proteinExistence type="inferred from homology"/>
<evidence type="ECO:0000256" key="12">
    <source>
        <dbReference type="ARBA" id="ARBA00033708"/>
    </source>
</evidence>
<evidence type="ECO:0000256" key="9">
    <source>
        <dbReference type="ARBA" id="ARBA00023065"/>
    </source>
</evidence>
<feature type="transmembrane region" description="Helical" evidence="14">
    <location>
        <begin position="393"/>
        <end position="413"/>
    </location>
</feature>
<feature type="transmembrane region" description="Helical" evidence="14">
    <location>
        <begin position="362"/>
        <end position="386"/>
    </location>
</feature>
<dbReference type="InterPro" id="IPR018212">
    <property type="entry name" value="Na/solute_symporter_CS"/>
</dbReference>
<dbReference type="PANTHER" id="PTHR48086:SF3">
    <property type="entry name" value="SODIUM_PROLINE SYMPORTER"/>
    <property type="match status" value="1"/>
</dbReference>
<feature type="transmembrane region" description="Helical" evidence="14">
    <location>
        <begin position="154"/>
        <end position="172"/>
    </location>
</feature>
<protein>
    <recommendedName>
        <fullName evidence="14">Sodium/proline symporter</fullName>
    </recommendedName>
    <alternativeName>
        <fullName evidence="14">Proline permease</fullName>
    </alternativeName>
</protein>
<name>A0ABU3NI40_9GAMM</name>
<evidence type="ECO:0000256" key="2">
    <source>
        <dbReference type="ARBA" id="ARBA00006434"/>
    </source>
</evidence>
<dbReference type="InterPro" id="IPR050277">
    <property type="entry name" value="Sodium:Solute_Symporter"/>
</dbReference>
<sequence length="489" mass="52558">MEGYYLSGRNVGPLVTAMTMQSTSMSGYMFLGAGSLGYTQGYYGFWYAAGDIGGGVVNLSVLGRRMRKLSQIMGALTSIEYLEKRYPNKWVRLIAAGLSVFLLGAYVLAQFIAGGKGLELVTGLPYELALTIAVTVILAYTLMGGYGAVAYTDLVQSFVMIIGIVWILVATLQEVGGLTAANEALAALDPTLLSVWGRDLAYEGQWGIVLGALLIFSIGYMGWPHVVTRHMAMRNPFHARRAGVYSTLWNLIFVSAPYILGTLAILVLPELDDPEQAIFALAQNLLPAAVVGIVMAAIMAAIMSTADSILLQTGSIAARDLYERFINPNMEEKQMVRVSQAIVLLLGIICGVIALFEPPAVFSIVVFTTAVLGSAFLPAYVAAVWWRKANTPGALASMIVGSLVAFSWQYLGLDQVTGLHPMLAGVVLSSLSMVVVSLLTQASHPVPEHVLQAMAETAELRPLPRPLKAQQSFEMAHEALTLKAQERTA</sequence>
<evidence type="ECO:0000256" key="7">
    <source>
        <dbReference type="ARBA" id="ARBA00022989"/>
    </source>
</evidence>
<evidence type="ECO:0000256" key="3">
    <source>
        <dbReference type="ARBA" id="ARBA00022448"/>
    </source>
</evidence>
<comment type="subcellular location">
    <subcellularLocation>
        <location evidence="14">Cell inner membrane</location>
        <topology evidence="14">Multi-pass membrane protein</topology>
    </subcellularLocation>
    <subcellularLocation>
        <location evidence="1">Cell membrane</location>
        <topology evidence="1">Multi-pass membrane protein</topology>
    </subcellularLocation>
</comment>
<keyword evidence="3 14" id="KW-0813">Transport</keyword>
<feature type="transmembrane region" description="Helical" evidence="14">
    <location>
        <begin position="335"/>
        <end position="356"/>
    </location>
</feature>
<keyword evidence="14" id="KW-0029">Amino-acid transport</keyword>
<evidence type="ECO:0000256" key="14">
    <source>
        <dbReference type="RuleBase" id="RU366012"/>
    </source>
</evidence>
<keyword evidence="4" id="KW-1003">Cell membrane</keyword>